<dbReference type="InParanoid" id="A0A6P7YWJ9"/>
<gene>
    <name evidence="4" type="primary">LOC115476896</name>
</gene>
<keyword evidence="3" id="KW-1185">Reference proteome</keyword>
<dbReference type="SMART" id="SM00328">
    <property type="entry name" value="BPI1"/>
    <property type="match status" value="1"/>
</dbReference>
<dbReference type="Proteomes" id="UP000515156">
    <property type="component" value="Chromosome 8"/>
</dbReference>
<feature type="chain" id="PRO_5028102743" evidence="1">
    <location>
        <begin position="20"/>
        <end position="323"/>
    </location>
</feature>
<proteinExistence type="predicted"/>
<protein>
    <submittedName>
        <fullName evidence="4">BPI fold-containing family B member 2-like</fullName>
    </submittedName>
</protein>
<dbReference type="PANTHER" id="PTHR46019:SF10">
    <property type="entry name" value="BPI FOLD-CONTAINING FAMILY B MEMBER 2"/>
    <property type="match status" value="1"/>
</dbReference>
<accession>A0A6P7YWJ9</accession>
<dbReference type="AlphaFoldDB" id="A0A6P7YWJ9"/>
<evidence type="ECO:0000256" key="1">
    <source>
        <dbReference type="SAM" id="SignalP"/>
    </source>
</evidence>
<reference evidence="4" key="1">
    <citation type="submission" date="2025-08" db="UniProtKB">
        <authorList>
            <consortium name="RefSeq"/>
        </authorList>
    </citation>
    <scope>IDENTIFICATION</scope>
</reference>
<dbReference type="InterPro" id="IPR017943">
    <property type="entry name" value="Bactericidal_perm-incr_a/b_dom"/>
</dbReference>
<name>A0A6P7YWJ9_9AMPH</name>
<evidence type="ECO:0000313" key="3">
    <source>
        <dbReference type="Proteomes" id="UP000515156"/>
    </source>
</evidence>
<evidence type="ECO:0000259" key="2">
    <source>
        <dbReference type="SMART" id="SM00328"/>
    </source>
</evidence>
<dbReference type="Pfam" id="PF01273">
    <property type="entry name" value="LBP_BPI_CETP"/>
    <property type="match status" value="1"/>
</dbReference>
<feature type="signal peptide" evidence="1">
    <location>
        <begin position="1"/>
        <end position="19"/>
    </location>
</feature>
<dbReference type="InterPro" id="IPR017942">
    <property type="entry name" value="Lipid-bd_serum_glycop_N"/>
</dbReference>
<keyword evidence="1" id="KW-0732">Signal</keyword>
<dbReference type="RefSeq" id="XP_030069328.1">
    <property type="nucleotide sequence ID" value="XM_030213468.1"/>
</dbReference>
<dbReference type="PANTHER" id="PTHR46019">
    <property type="entry name" value="BPI FOLD-CONTAINING FAMILY B MEMBER 4-RELATED"/>
    <property type="match status" value="1"/>
</dbReference>
<dbReference type="GO" id="GO:0008289">
    <property type="term" value="F:lipid binding"/>
    <property type="evidence" value="ECO:0007669"/>
    <property type="project" value="InterPro"/>
</dbReference>
<dbReference type="Gene3D" id="3.15.20.10">
    <property type="entry name" value="Bactericidal permeability-increasing protein, domain 2"/>
    <property type="match status" value="1"/>
</dbReference>
<dbReference type="GeneID" id="115476896"/>
<dbReference type="OrthoDB" id="9831346at2759"/>
<sequence length="323" mass="35154">MYKILWLAIFGGLVGPSIGTQLGSDILMRMNKQAMELVCQSQKGLLQDVMKAIEIPDFSSGGILSISSLNITKLKIDTVDILNLSVELKPESKIQLAIDASLHLKAKILHDDLELKQKVAISADVDFSKVNNGCPALSTSACKTVLGKLQLILSGVNSISLKLLQKHVHDILHGQLCLQVSNIFGLLNVQLGAFSALTMFSPKTQLQYILSDTPVVTNEFIDFNVNIVFSFLGKVLNFASGLAPLDVPFPAQIISSVPTLNLILSETVFKFLYTTLQKSGVLNCEIIGRKVHNVNRLTTAALNTITPEINKNILTLCHSNCKS</sequence>
<dbReference type="SUPFAM" id="SSF55394">
    <property type="entry name" value="Bactericidal permeability-increasing protein, BPI"/>
    <property type="match status" value="2"/>
</dbReference>
<feature type="domain" description="Lipid-binding serum glycoprotein N-terminal" evidence="2">
    <location>
        <begin position="29"/>
        <end position="234"/>
    </location>
</feature>
<dbReference type="KEGG" id="muo:115476896"/>
<organism evidence="3 4">
    <name type="scientific">Microcaecilia unicolor</name>
    <dbReference type="NCBI Taxonomy" id="1415580"/>
    <lineage>
        <taxon>Eukaryota</taxon>
        <taxon>Metazoa</taxon>
        <taxon>Chordata</taxon>
        <taxon>Craniata</taxon>
        <taxon>Vertebrata</taxon>
        <taxon>Euteleostomi</taxon>
        <taxon>Amphibia</taxon>
        <taxon>Gymnophiona</taxon>
        <taxon>Siphonopidae</taxon>
        <taxon>Microcaecilia</taxon>
    </lineage>
</organism>
<dbReference type="Gene3D" id="3.15.10.10">
    <property type="entry name" value="Bactericidal permeability-increasing protein, domain 1"/>
    <property type="match status" value="1"/>
</dbReference>
<evidence type="ECO:0000313" key="4">
    <source>
        <dbReference type="RefSeq" id="XP_030069328.1"/>
    </source>
</evidence>
<dbReference type="InterPro" id="IPR051660">
    <property type="entry name" value="BPI_fold-BPI/LBP"/>
</dbReference>